<organism evidence="2 3">
    <name type="scientific">Porphyromonas crevioricanis JCM 15906</name>
    <dbReference type="NCBI Taxonomy" id="1305617"/>
    <lineage>
        <taxon>Bacteria</taxon>
        <taxon>Pseudomonadati</taxon>
        <taxon>Bacteroidota</taxon>
        <taxon>Bacteroidia</taxon>
        <taxon>Bacteroidales</taxon>
        <taxon>Porphyromonadaceae</taxon>
        <taxon>Porphyromonas</taxon>
    </lineage>
</organism>
<evidence type="ECO:0000256" key="1">
    <source>
        <dbReference type="SAM" id="MobiDB-lite"/>
    </source>
</evidence>
<reference evidence="3" key="1">
    <citation type="journal article" date="2013" name="Genome">
        <title>Draft Genome Sequences of Porphyromonas crevioricanis JCM 15906T and Porphyromonas cansulci JCM 13913T Isolated from a Canine Oral Cavity.</title>
        <authorList>
            <person name="Sakamoto M."/>
            <person name="Tanaka N."/>
            <person name="Shiwa Y."/>
            <person name="Yoshikawa H."/>
            <person name="Ohkuma M."/>
        </authorList>
    </citation>
    <scope>NUCLEOTIDE SEQUENCE [LARGE SCALE GENOMIC DNA]</scope>
    <source>
        <strain evidence="3">JCM 15906</strain>
    </source>
</reference>
<feature type="region of interest" description="Disordered" evidence="1">
    <location>
        <begin position="1"/>
        <end position="42"/>
    </location>
</feature>
<protein>
    <submittedName>
        <fullName evidence="2">Uncharacterized protein</fullName>
    </submittedName>
</protein>
<evidence type="ECO:0000313" key="3">
    <source>
        <dbReference type="Proteomes" id="UP000018031"/>
    </source>
</evidence>
<sequence length="42" mass="4642">MELIPQHAQTEAFRNPLSDSTMAGREHRVSRLRAGRSSSGGF</sequence>
<dbReference type="AlphaFoldDB" id="S4NB47"/>
<evidence type="ECO:0000313" key="2">
    <source>
        <dbReference type="EMBL" id="GAD04465.1"/>
    </source>
</evidence>
<proteinExistence type="predicted"/>
<name>S4NB47_9PORP</name>
<dbReference type="EMBL" id="BAOU01000005">
    <property type="protein sequence ID" value="GAD04465.1"/>
    <property type="molecule type" value="Genomic_DNA"/>
</dbReference>
<comment type="caution">
    <text evidence="2">The sequence shown here is derived from an EMBL/GenBank/DDBJ whole genome shotgun (WGS) entry which is preliminary data.</text>
</comment>
<dbReference type="Proteomes" id="UP000018031">
    <property type="component" value="Unassembled WGS sequence"/>
</dbReference>
<gene>
    <name evidence="2" type="ORF">PORCRE_149</name>
</gene>
<reference evidence="2 3" key="2">
    <citation type="journal article" date="2013" name="Genome Announc.">
        <title>Draft Genome Sequences of Porphyromonas crevioricanis JCM 15906T and Porphyromonas cansulci JCM 13913T Isolated from a Canine Oral Cavity.</title>
        <authorList>
            <person name="Sakamoto M."/>
            <person name="Tanaka N."/>
            <person name="Shiwa Y."/>
            <person name="Yoshikawa H."/>
            <person name="Ohkuma M."/>
        </authorList>
    </citation>
    <scope>NUCLEOTIDE SEQUENCE [LARGE SCALE GENOMIC DNA]</scope>
    <source>
        <strain evidence="2 3">JCM 15906</strain>
    </source>
</reference>
<accession>S4NB47</accession>